<evidence type="ECO:0000313" key="3">
    <source>
        <dbReference type="EMBL" id="TCO81166.1"/>
    </source>
</evidence>
<dbReference type="InterPro" id="IPR011008">
    <property type="entry name" value="Dimeric_a/b-barrel"/>
</dbReference>
<comment type="caution">
    <text evidence="3">The sequence shown here is derived from an EMBL/GenBank/DDBJ whole genome shotgun (WGS) entry which is preliminary data.</text>
</comment>
<dbReference type="Gene3D" id="3.30.70.100">
    <property type="match status" value="2"/>
</dbReference>
<sequence>MKRYELITLTFPIVALAQALPRLRDQLTAPEAGGTLLGCWTSDIGTLNQVLVLRGYADAAALDAERERVLLAADPFGVAELLSDMRIETFAPFPFMPPIQPGEYGRFYELRSYQLKHGELAPTIEAWRDAVGPRSAFSPLLGAMYALDGTTPRIFHLWPYQSLDARLQLRSDSVAQGAWPPKGGPARLLAMHSTIGLPTAFSPLK</sequence>
<name>A0A4R2L420_9GAMM</name>
<keyword evidence="4" id="KW-1185">Reference proteome</keyword>
<dbReference type="SUPFAM" id="SSF54909">
    <property type="entry name" value="Dimeric alpha+beta barrel"/>
    <property type="match status" value="2"/>
</dbReference>
<organism evidence="3 4">
    <name type="scientific">Plasticicumulans lactativorans</name>
    <dbReference type="NCBI Taxonomy" id="1133106"/>
    <lineage>
        <taxon>Bacteria</taxon>
        <taxon>Pseudomonadati</taxon>
        <taxon>Pseudomonadota</taxon>
        <taxon>Gammaproteobacteria</taxon>
        <taxon>Candidatus Competibacteraceae</taxon>
        <taxon>Plasticicumulans</taxon>
    </lineage>
</organism>
<proteinExistence type="inferred from homology"/>
<evidence type="ECO:0000313" key="4">
    <source>
        <dbReference type="Proteomes" id="UP000295765"/>
    </source>
</evidence>
<feature type="domain" description="NIPSNAP" evidence="2">
    <location>
        <begin position="108"/>
        <end position="203"/>
    </location>
</feature>
<dbReference type="InterPro" id="IPR012577">
    <property type="entry name" value="NIPSNAP"/>
</dbReference>
<dbReference type="OrthoDB" id="6182832at2"/>
<feature type="domain" description="NIPSNAP" evidence="2">
    <location>
        <begin position="4"/>
        <end position="70"/>
    </location>
</feature>
<evidence type="ECO:0000259" key="2">
    <source>
        <dbReference type="Pfam" id="PF07978"/>
    </source>
</evidence>
<accession>A0A4R2L420</accession>
<reference evidence="3 4" key="1">
    <citation type="submission" date="2019-03" db="EMBL/GenBank/DDBJ databases">
        <title>Genomic Encyclopedia of Type Strains, Phase IV (KMG-IV): sequencing the most valuable type-strain genomes for metagenomic binning, comparative biology and taxonomic classification.</title>
        <authorList>
            <person name="Goeker M."/>
        </authorList>
    </citation>
    <scope>NUCLEOTIDE SEQUENCE [LARGE SCALE GENOMIC DNA]</scope>
    <source>
        <strain evidence="3 4">DSM 25287</strain>
    </source>
</reference>
<comment type="similarity">
    <text evidence="1">Belongs to the NipSnap family.</text>
</comment>
<dbReference type="AlphaFoldDB" id="A0A4R2L420"/>
<evidence type="ECO:0000256" key="1">
    <source>
        <dbReference type="ARBA" id="ARBA00005291"/>
    </source>
</evidence>
<dbReference type="EMBL" id="SLWY01000009">
    <property type="protein sequence ID" value="TCO81166.1"/>
    <property type="molecule type" value="Genomic_DNA"/>
</dbReference>
<dbReference type="PANTHER" id="PTHR21017">
    <property type="entry name" value="NIPSNAP-RELATED"/>
    <property type="match status" value="1"/>
</dbReference>
<dbReference type="InterPro" id="IPR051557">
    <property type="entry name" value="NipSnap_domain"/>
</dbReference>
<dbReference type="RefSeq" id="WP_132541702.1">
    <property type="nucleotide sequence ID" value="NZ_SLWY01000009.1"/>
</dbReference>
<dbReference type="PANTHER" id="PTHR21017:SF17">
    <property type="entry name" value="PROTEIN NIPSNAP"/>
    <property type="match status" value="1"/>
</dbReference>
<dbReference type="Pfam" id="PF07978">
    <property type="entry name" value="NIPSNAP"/>
    <property type="match status" value="2"/>
</dbReference>
<gene>
    <name evidence="3" type="ORF">EV699_1096</name>
</gene>
<protein>
    <submittedName>
        <fullName evidence="3">NIPSNAP protein</fullName>
    </submittedName>
</protein>
<dbReference type="Proteomes" id="UP000295765">
    <property type="component" value="Unassembled WGS sequence"/>
</dbReference>